<organism evidence="7 8">
    <name type="scientific">Butyricicoccus porcorum</name>
    <dbReference type="NCBI Taxonomy" id="1945634"/>
    <lineage>
        <taxon>Bacteria</taxon>
        <taxon>Bacillati</taxon>
        <taxon>Bacillota</taxon>
        <taxon>Clostridia</taxon>
        <taxon>Eubacteriales</taxon>
        <taxon>Butyricicoccaceae</taxon>
        <taxon>Butyricicoccus</taxon>
    </lineage>
</organism>
<evidence type="ECO:0000256" key="6">
    <source>
        <dbReference type="SAM" id="Phobius"/>
    </source>
</evidence>
<dbReference type="PANTHER" id="PTHR30250:SF21">
    <property type="entry name" value="LIPID II FLIPPASE MURJ"/>
    <property type="match status" value="1"/>
</dbReference>
<comment type="caution">
    <text evidence="7">The sequence shown here is derived from an EMBL/GenBank/DDBJ whole genome shotgun (WGS) entry which is preliminary data.</text>
</comment>
<keyword evidence="8" id="KW-1185">Reference proteome</keyword>
<evidence type="ECO:0000313" key="7">
    <source>
        <dbReference type="EMBL" id="OUM20332.1"/>
    </source>
</evidence>
<dbReference type="CDD" id="cd13124">
    <property type="entry name" value="MATE_SpoVB_like"/>
    <property type="match status" value="1"/>
</dbReference>
<protein>
    <submittedName>
        <fullName evidence="7">Uncharacterized protein</fullName>
    </submittedName>
</protein>
<feature type="transmembrane region" description="Helical" evidence="6">
    <location>
        <begin position="162"/>
        <end position="177"/>
    </location>
</feature>
<feature type="transmembrane region" description="Helical" evidence="6">
    <location>
        <begin position="477"/>
        <end position="502"/>
    </location>
</feature>
<dbReference type="RefSeq" id="WP_087019945.1">
    <property type="nucleotide sequence ID" value="NZ_CP178353.1"/>
</dbReference>
<dbReference type="PIRSF" id="PIRSF038958">
    <property type="entry name" value="PG_synth_SpoVB"/>
    <property type="match status" value="1"/>
</dbReference>
<keyword evidence="3 6" id="KW-0812">Transmembrane</keyword>
<keyword evidence="2" id="KW-1003">Cell membrane</keyword>
<evidence type="ECO:0000256" key="3">
    <source>
        <dbReference type="ARBA" id="ARBA00022692"/>
    </source>
</evidence>
<feature type="transmembrane region" description="Helical" evidence="6">
    <location>
        <begin position="390"/>
        <end position="411"/>
    </location>
</feature>
<feature type="transmembrane region" description="Helical" evidence="6">
    <location>
        <begin position="364"/>
        <end position="383"/>
    </location>
</feature>
<dbReference type="AlphaFoldDB" id="A0A252F3M6"/>
<feature type="transmembrane region" description="Helical" evidence="6">
    <location>
        <begin position="40"/>
        <end position="64"/>
    </location>
</feature>
<sequence>MKQRESFVGGAMALLVSGIVVKLLGALFKVPLTNLIGDSGMGLFSFAMQFFSLLFVVCAAGLPVAESHLVSEALALGDRRRAQAVVVHAAAVFGALALAMSVLLATFAPMICRLFGESINTAYCLAAIAPAVFFVTLEAALRGWYQGTGNMVPTAISQVAEAIGKLMVGLTLAWTFLDRGFGITGAAVGAVIGVSCGELAATCYLLWSARRGVRPALHIRQNGPSVLPQLFRLMVPVTLGAAVMTASGFLDMAVIYRRLPAAGFSPEEVVAAYGAYTGMAMTLFNLPQALSNSVSVSVLPALSAAHARRNTIQMRRLTTSSLRLTLLVCLPCGAGLFVLSGPLLRVLFASQPRGVLTAEPLLRLLGIAEPLVGLSAVTTAVLQSFGRPDLTVYSSAIGCAVKFAVSFRLAGMPEYNISAAPIGTLVCYTIILLLNLMSIVRLTGWLPPLGKAVFRPLLASCGMAVIVYRMYLALLPYIGLCPAVVLSICAAIPLYVILLVGLRALTAEDVLPLPGGERLAQLLRL</sequence>
<evidence type="ECO:0000256" key="2">
    <source>
        <dbReference type="ARBA" id="ARBA00022475"/>
    </source>
</evidence>
<keyword evidence="5 6" id="KW-0472">Membrane</keyword>
<name>A0A252F3M6_9FIRM</name>
<evidence type="ECO:0000256" key="5">
    <source>
        <dbReference type="ARBA" id="ARBA00023136"/>
    </source>
</evidence>
<accession>A0A252F3M6</accession>
<feature type="transmembrane region" description="Helical" evidence="6">
    <location>
        <begin position="120"/>
        <end position="141"/>
    </location>
</feature>
<reference evidence="7 8" key="1">
    <citation type="submission" date="2017-05" db="EMBL/GenBank/DDBJ databases">
        <title>Butyricicoccus porcorum sp. nov. a butyrate-producing bacterium from the swine intestinal tract.</title>
        <authorList>
            <person name="Trachsel J."/>
            <person name="Humphrey S."/>
            <person name="Allen H.K."/>
        </authorList>
    </citation>
    <scope>NUCLEOTIDE SEQUENCE [LARGE SCALE GENOMIC DNA]</scope>
    <source>
        <strain evidence="7">BB10</strain>
    </source>
</reference>
<evidence type="ECO:0000256" key="1">
    <source>
        <dbReference type="ARBA" id="ARBA00004651"/>
    </source>
</evidence>
<evidence type="ECO:0000313" key="8">
    <source>
        <dbReference type="Proteomes" id="UP000194903"/>
    </source>
</evidence>
<dbReference type="InterPro" id="IPR024923">
    <property type="entry name" value="PG_synth_SpoVB"/>
</dbReference>
<evidence type="ECO:0000256" key="4">
    <source>
        <dbReference type="ARBA" id="ARBA00022989"/>
    </source>
</evidence>
<dbReference type="GO" id="GO:0005886">
    <property type="term" value="C:plasma membrane"/>
    <property type="evidence" value="ECO:0007669"/>
    <property type="project" value="UniProtKB-SubCell"/>
</dbReference>
<feature type="transmembrane region" description="Helical" evidence="6">
    <location>
        <begin position="417"/>
        <end position="440"/>
    </location>
</feature>
<comment type="subcellular location">
    <subcellularLocation>
        <location evidence="1">Cell membrane</location>
        <topology evidence="1">Multi-pass membrane protein</topology>
    </subcellularLocation>
</comment>
<dbReference type="Proteomes" id="UP000194903">
    <property type="component" value="Unassembled WGS sequence"/>
</dbReference>
<feature type="transmembrane region" description="Helical" evidence="6">
    <location>
        <begin position="7"/>
        <end position="28"/>
    </location>
</feature>
<proteinExistence type="predicted"/>
<gene>
    <name evidence="7" type="ORF">CBW42_08450</name>
</gene>
<dbReference type="InterPro" id="IPR002797">
    <property type="entry name" value="Polysacc_synth"/>
</dbReference>
<feature type="transmembrane region" description="Helical" evidence="6">
    <location>
        <begin position="452"/>
        <end position="471"/>
    </location>
</feature>
<feature type="transmembrane region" description="Helical" evidence="6">
    <location>
        <begin position="85"/>
        <end position="108"/>
    </location>
</feature>
<dbReference type="Pfam" id="PF01943">
    <property type="entry name" value="Polysacc_synt"/>
    <property type="match status" value="1"/>
</dbReference>
<dbReference type="EMBL" id="NHOC01000006">
    <property type="protein sequence ID" value="OUM20332.1"/>
    <property type="molecule type" value="Genomic_DNA"/>
</dbReference>
<dbReference type="PANTHER" id="PTHR30250">
    <property type="entry name" value="PST FAMILY PREDICTED COLANIC ACID TRANSPORTER"/>
    <property type="match status" value="1"/>
</dbReference>
<keyword evidence="4 6" id="KW-1133">Transmembrane helix</keyword>
<feature type="transmembrane region" description="Helical" evidence="6">
    <location>
        <begin position="324"/>
        <end position="344"/>
    </location>
</feature>
<dbReference type="OrthoDB" id="9775950at2"/>
<feature type="transmembrane region" description="Helical" evidence="6">
    <location>
        <begin position="183"/>
        <end position="209"/>
    </location>
</feature>
<dbReference type="InterPro" id="IPR050833">
    <property type="entry name" value="Poly_Biosynth_Transport"/>
</dbReference>